<name>A0A839DVN6_9PSEU</name>
<feature type="region of interest" description="Disordered" evidence="1">
    <location>
        <begin position="14"/>
        <end position="44"/>
    </location>
</feature>
<gene>
    <name evidence="2" type="ORF">FHX42_000684</name>
</gene>
<dbReference type="EMBL" id="JACGWZ010000001">
    <property type="protein sequence ID" value="MBA8823355.1"/>
    <property type="molecule type" value="Genomic_DNA"/>
</dbReference>
<proteinExistence type="predicted"/>
<feature type="compositionally biased region" description="Basic and acidic residues" evidence="1">
    <location>
        <begin position="17"/>
        <end position="30"/>
    </location>
</feature>
<evidence type="ECO:0000256" key="1">
    <source>
        <dbReference type="SAM" id="MobiDB-lite"/>
    </source>
</evidence>
<sequence>MPVIFANHSLQVRPYRRKVDTPPHAERPREGTTSFGQPQTLWIGMQPSTPARLSAMGIGDGDAMGTTVLGHHSEQLAGPSSGPAPHARTNRPVVVNTDTGGSWSDSRSLASSHL</sequence>
<reference evidence="2 3" key="1">
    <citation type="submission" date="2020-07" db="EMBL/GenBank/DDBJ databases">
        <title>Sequencing the genomes of 1000 actinobacteria strains.</title>
        <authorList>
            <person name="Klenk H.-P."/>
        </authorList>
    </citation>
    <scope>NUCLEOTIDE SEQUENCE [LARGE SCALE GENOMIC DNA]</scope>
    <source>
        <strain evidence="2 3">DSM 45975</strain>
    </source>
</reference>
<evidence type="ECO:0000313" key="2">
    <source>
        <dbReference type="EMBL" id="MBA8823355.1"/>
    </source>
</evidence>
<evidence type="ECO:0000313" key="3">
    <source>
        <dbReference type="Proteomes" id="UP000569329"/>
    </source>
</evidence>
<dbReference type="AlphaFoldDB" id="A0A839DVN6"/>
<organism evidence="2 3">
    <name type="scientific">Halosaccharopolyspora lacisalsi</name>
    <dbReference type="NCBI Taxonomy" id="1000566"/>
    <lineage>
        <taxon>Bacteria</taxon>
        <taxon>Bacillati</taxon>
        <taxon>Actinomycetota</taxon>
        <taxon>Actinomycetes</taxon>
        <taxon>Pseudonocardiales</taxon>
        <taxon>Pseudonocardiaceae</taxon>
        <taxon>Halosaccharopolyspora</taxon>
    </lineage>
</organism>
<feature type="region of interest" description="Disordered" evidence="1">
    <location>
        <begin position="72"/>
        <end position="114"/>
    </location>
</feature>
<comment type="caution">
    <text evidence="2">The sequence shown here is derived from an EMBL/GenBank/DDBJ whole genome shotgun (WGS) entry which is preliminary data.</text>
</comment>
<accession>A0A839DVN6</accession>
<feature type="compositionally biased region" description="Polar residues" evidence="1">
    <location>
        <begin position="31"/>
        <end position="44"/>
    </location>
</feature>
<protein>
    <submittedName>
        <fullName evidence="2">Uncharacterized protein</fullName>
    </submittedName>
</protein>
<keyword evidence="3" id="KW-1185">Reference proteome</keyword>
<feature type="compositionally biased region" description="Polar residues" evidence="1">
    <location>
        <begin position="96"/>
        <end position="114"/>
    </location>
</feature>
<dbReference type="Proteomes" id="UP000569329">
    <property type="component" value="Unassembled WGS sequence"/>
</dbReference>